<comment type="caution">
    <text evidence="2">The sequence shown here is derived from an EMBL/GenBank/DDBJ whole genome shotgun (WGS) entry which is preliminary data.</text>
</comment>
<keyword evidence="3" id="KW-1185">Reference proteome</keyword>
<dbReference type="OrthoDB" id="10044727at2759"/>
<gene>
    <name evidence="2" type="ORF">CPELLU_LOCUS9410</name>
</gene>
<accession>A0A9N9DXZ1</accession>
<keyword evidence="1" id="KW-1133">Transmembrane helix</keyword>
<organism evidence="2 3">
    <name type="scientific">Cetraspora pellucida</name>
    <dbReference type="NCBI Taxonomy" id="1433469"/>
    <lineage>
        <taxon>Eukaryota</taxon>
        <taxon>Fungi</taxon>
        <taxon>Fungi incertae sedis</taxon>
        <taxon>Mucoromycota</taxon>
        <taxon>Glomeromycotina</taxon>
        <taxon>Glomeromycetes</taxon>
        <taxon>Diversisporales</taxon>
        <taxon>Gigasporaceae</taxon>
        <taxon>Cetraspora</taxon>
    </lineage>
</organism>
<dbReference type="Proteomes" id="UP000789759">
    <property type="component" value="Unassembled WGS sequence"/>
</dbReference>
<dbReference type="AlphaFoldDB" id="A0A9N9DXZ1"/>
<dbReference type="EMBL" id="CAJVQA010007154">
    <property type="protein sequence ID" value="CAG8652543.1"/>
    <property type="molecule type" value="Genomic_DNA"/>
</dbReference>
<sequence>MWSLEKEQLLRKKGIDLDIYVSNFLIEMIELLKDDLKKAYVMMVLGSCIFAFDNIIAYKAFAENAFVSSKMNLFLDGFVPKM</sequence>
<proteinExistence type="predicted"/>
<name>A0A9N9DXZ1_9GLOM</name>
<reference evidence="2" key="1">
    <citation type="submission" date="2021-06" db="EMBL/GenBank/DDBJ databases">
        <authorList>
            <person name="Kallberg Y."/>
            <person name="Tangrot J."/>
            <person name="Rosling A."/>
        </authorList>
    </citation>
    <scope>NUCLEOTIDE SEQUENCE</scope>
    <source>
        <strain evidence="2">FL966</strain>
    </source>
</reference>
<evidence type="ECO:0000313" key="3">
    <source>
        <dbReference type="Proteomes" id="UP000789759"/>
    </source>
</evidence>
<feature type="transmembrane region" description="Helical" evidence="1">
    <location>
        <begin position="39"/>
        <end position="61"/>
    </location>
</feature>
<keyword evidence="1" id="KW-0472">Membrane</keyword>
<protein>
    <submittedName>
        <fullName evidence="2">21625_t:CDS:1</fullName>
    </submittedName>
</protein>
<evidence type="ECO:0000313" key="2">
    <source>
        <dbReference type="EMBL" id="CAG8652543.1"/>
    </source>
</evidence>
<keyword evidence="1" id="KW-0812">Transmembrane</keyword>
<evidence type="ECO:0000256" key="1">
    <source>
        <dbReference type="SAM" id="Phobius"/>
    </source>
</evidence>